<dbReference type="GO" id="GO:0005634">
    <property type="term" value="C:nucleus"/>
    <property type="evidence" value="ECO:0007669"/>
    <property type="project" value="TreeGrafter"/>
</dbReference>
<dbReference type="PROSITE" id="PS50011">
    <property type="entry name" value="PROTEIN_KINASE_DOM"/>
    <property type="match status" value="1"/>
</dbReference>
<feature type="compositionally biased region" description="Low complexity" evidence="7">
    <location>
        <begin position="62"/>
        <end position="73"/>
    </location>
</feature>
<evidence type="ECO:0000256" key="1">
    <source>
        <dbReference type="ARBA" id="ARBA00022679"/>
    </source>
</evidence>
<dbReference type="GO" id="GO:0005737">
    <property type="term" value="C:cytoplasm"/>
    <property type="evidence" value="ECO:0007669"/>
    <property type="project" value="TreeGrafter"/>
</dbReference>
<keyword evidence="10" id="KW-1185">Reference proteome</keyword>
<name>A0A640KXE9_LEITA</name>
<dbReference type="InterPro" id="IPR011009">
    <property type="entry name" value="Kinase-like_dom_sf"/>
</dbReference>
<feature type="region of interest" description="Disordered" evidence="7">
    <location>
        <begin position="123"/>
        <end position="154"/>
    </location>
</feature>
<evidence type="ECO:0000256" key="3">
    <source>
        <dbReference type="ARBA" id="ARBA00022777"/>
    </source>
</evidence>
<feature type="region of interest" description="Disordered" evidence="7">
    <location>
        <begin position="227"/>
        <end position="349"/>
    </location>
</feature>
<feature type="region of interest" description="Disordered" evidence="7">
    <location>
        <begin position="1"/>
        <end position="106"/>
    </location>
</feature>
<comment type="similarity">
    <text evidence="5">Belongs to the protein kinase superfamily. Ser/Thr protein kinase family. GCN2 subfamily.</text>
</comment>
<keyword evidence="2 6" id="KW-0547">Nucleotide-binding</keyword>
<keyword evidence="1" id="KW-0808">Transferase</keyword>
<dbReference type="SUPFAM" id="SSF56112">
    <property type="entry name" value="Protein kinase-like (PK-like)"/>
    <property type="match status" value="1"/>
</dbReference>
<dbReference type="Proteomes" id="UP000419144">
    <property type="component" value="Unassembled WGS sequence"/>
</dbReference>
<feature type="compositionally biased region" description="Polar residues" evidence="7">
    <location>
        <begin position="248"/>
        <end position="258"/>
    </location>
</feature>
<feature type="region of interest" description="Disordered" evidence="7">
    <location>
        <begin position="960"/>
        <end position="1000"/>
    </location>
</feature>
<dbReference type="InterPro" id="IPR017441">
    <property type="entry name" value="Protein_kinase_ATP_BS"/>
</dbReference>
<dbReference type="InterPro" id="IPR000719">
    <property type="entry name" value="Prot_kinase_dom"/>
</dbReference>
<protein>
    <submittedName>
        <fullName evidence="9">Serine/threonine-protein kinase, putative</fullName>
    </submittedName>
</protein>
<feature type="region of interest" description="Disordered" evidence="7">
    <location>
        <begin position="415"/>
        <end position="437"/>
    </location>
</feature>
<feature type="compositionally biased region" description="Low complexity" evidence="7">
    <location>
        <begin position="227"/>
        <end position="238"/>
    </location>
</feature>
<dbReference type="InterPro" id="IPR050339">
    <property type="entry name" value="CC_SR_Kinase"/>
</dbReference>
<comment type="caution">
    <text evidence="9">The sequence shown here is derived from an EMBL/GenBank/DDBJ whole genome shotgun (WGS) entry which is preliminary data.</text>
</comment>
<organism evidence="9 10">
    <name type="scientific">Leishmania tarentolae</name>
    <name type="common">Sauroleishmania tarentolae</name>
    <dbReference type="NCBI Taxonomy" id="5689"/>
    <lineage>
        <taxon>Eukaryota</taxon>
        <taxon>Discoba</taxon>
        <taxon>Euglenozoa</taxon>
        <taxon>Kinetoplastea</taxon>
        <taxon>Metakinetoplastina</taxon>
        <taxon>Trypanosomatida</taxon>
        <taxon>Trypanosomatidae</taxon>
        <taxon>Leishmaniinae</taxon>
        <taxon>Leishmania</taxon>
        <taxon>lizard Leishmania</taxon>
    </lineage>
</organism>
<dbReference type="PANTHER" id="PTHR11042">
    <property type="entry name" value="EUKARYOTIC TRANSLATION INITIATION FACTOR 2-ALPHA KINASE EIF2-ALPHA KINASE -RELATED"/>
    <property type="match status" value="1"/>
</dbReference>
<feature type="compositionally biased region" description="Pro residues" evidence="7">
    <location>
        <begin position="130"/>
        <end position="143"/>
    </location>
</feature>
<dbReference type="OrthoDB" id="5337378at2759"/>
<dbReference type="InterPro" id="IPR008271">
    <property type="entry name" value="Ser/Thr_kinase_AS"/>
</dbReference>
<dbReference type="Gene3D" id="3.30.200.20">
    <property type="entry name" value="Phosphorylase Kinase, domain 1"/>
    <property type="match status" value="1"/>
</dbReference>
<sequence>MRAKIDTKNSPVAVALPPSAQVNPLTISKTPMRTVSPGKMVSKNAVNASGNDTGSSGGGSGPSSMATTTTTNAVFYNPSAQLPTPPPLHRNSSSPAPMQHPQHEELQRHGAVPYFPAFCESDSNEEPLFQHPPPVTPRAPPLPSTSSYALPSSPLQVPQSGRLWGAVCSTQLPTGFVSGGTAPYASLFHTSSTPAVADTETLNTAAGHGLDVDCDTSNRCLSAPIKANAPSSAASPASIHGGYLDNGSDPTATTTAGNHRSGGRGLQRSSLMTGPNGAAIQLVPPMLSGPQGRWVRPSGEESSSDLAVPAPPATPANSGDTVLVAEPPTPAKQRRTIHTGMNSRGSLPCGGIGVGPRLSTSAAASTGTYASAAATTNAAAVAGGVSPKPSLRIAAPLRGLGSNPAANNAAALASRATTSSVSSAPPPPPFKLYRREGSRKRSAEVLSQFSALDLDETPATPFAQTGTGRFSSITHNGNGHGNFPSQPLSSTAVYRGAGAGNNAIGAVSPLIIDYATPVTLSQQIGGSNTFSQVLLHPSQDVLDMSQADTECSNFLARRILNEYNEVRLLGSGSFGTVSLFKEISSGEYVAVKMSPPLRTLEMERRYRRERSVMGMVRGLPHIVQLSAAWEEGRIPRMYLQLEYCPGGSVASVANKKQSRNEPWSEAEVRVFLAHMSIALDALHRANIAHVDFKPDNVLIDRDGAYKLSDFGCSVLLDERGRPRPETRNGYGFLTRSQRAGGVGSGSCANPNSGPLVQRGAGAGGVCSSLDFNSWNEGNELSTVSVDEGDCRYLCADMLNEKQHFKAGDMFSLGMSLFELMSGQPLPRNGDQFLALRRRVPLEMLRRRGYSESLVELVVALLRSDPPQRPTARQVLQYLRPSSEELQLLSSSSAMQRWTESAESFHQLQGEERQPPPTGKDGEPAATVDALRCVSALMEASMWLFTTTQQDVHRLATLTHTGKEEEEEGERPRQKTQQEQQLLLELPHGQQFEDLPMSPIQRDEACTPTALNY</sequence>
<feature type="compositionally biased region" description="Polar residues" evidence="7">
    <location>
        <begin position="144"/>
        <end position="154"/>
    </location>
</feature>
<evidence type="ECO:0000256" key="6">
    <source>
        <dbReference type="PROSITE-ProRule" id="PRU10141"/>
    </source>
</evidence>
<dbReference type="VEuPathDB" id="TriTrypDB:LtaPh_3410900"/>
<keyword evidence="4 6" id="KW-0067">ATP-binding</keyword>
<feature type="binding site" evidence="6">
    <location>
        <position position="592"/>
    </location>
    <ligand>
        <name>ATP</name>
        <dbReference type="ChEBI" id="CHEBI:30616"/>
    </ligand>
</feature>
<feature type="compositionally biased region" description="Polar residues" evidence="7">
    <location>
        <begin position="20"/>
        <end position="33"/>
    </location>
</feature>
<accession>A0A640KXE9</accession>
<evidence type="ECO:0000313" key="10">
    <source>
        <dbReference type="Proteomes" id="UP000419144"/>
    </source>
</evidence>
<evidence type="ECO:0000256" key="5">
    <source>
        <dbReference type="ARBA" id="ARBA00037982"/>
    </source>
</evidence>
<dbReference type="FunFam" id="3.30.200.20:FF:001015">
    <property type="entry name" value="Putative serine/threonine-protein kinase"/>
    <property type="match status" value="1"/>
</dbReference>
<dbReference type="GO" id="GO:0005524">
    <property type="term" value="F:ATP binding"/>
    <property type="evidence" value="ECO:0007669"/>
    <property type="project" value="UniProtKB-UniRule"/>
</dbReference>
<feature type="domain" description="Protein kinase" evidence="8">
    <location>
        <begin position="563"/>
        <end position="885"/>
    </location>
</feature>
<gene>
    <name evidence="9" type="ORF">LtaPh_3410900</name>
</gene>
<evidence type="ECO:0000256" key="2">
    <source>
        <dbReference type="ARBA" id="ARBA00022741"/>
    </source>
</evidence>
<evidence type="ECO:0000256" key="4">
    <source>
        <dbReference type="ARBA" id="ARBA00022840"/>
    </source>
</evidence>
<dbReference type="PROSITE" id="PS00107">
    <property type="entry name" value="PROTEIN_KINASE_ATP"/>
    <property type="match status" value="1"/>
</dbReference>
<dbReference type="Gene3D" id="1.10.510.10">
    <property type="entry name" value="Transferase(Phosphotransferase) domain 1"/>
    <property type="match status" value="1"/>
</dbReference>
<dbReference type="Pfam" id="PF00069">
    <property type="entry name" value="Pkinase"/>
    <property type="match status" value="2"/>
</dbReference>
<dbReference type="AlphaFoldDB" id="A0A640KXE9"/>
<keyword evidence="3 9" id="KW-0418">Kinase</keyword>
<evidence type="ECO:0000256" key="7">
    <source>
        <dbReference type="SAM" id="MobiDB-lite"/>
    </source>
</evidence>
<dbReference type="PANTHER" id="PTHR11042:SF186">
    <property type="entry name" value="KINASE, PUTATIVE-RELATED"/>
    <property type="match status" value="1"/>
</dbReference>
<reference evidence="9" key="1">
    <citation type="submission" date="2019-11" db="EMBL/GenBank/DDBJ databases">
        <title>Leishmania tarentolae CDS.</title>
        <authorList>
            <person name="Goto Y."/>
            <person name="Yamagishi J."/>
        </authorList>
    </citation>
    <scope>NUCLEOTIDE SEQUENCE [LARGE SCALE GENOMIC DNA]</scope>
    <source>
        <strain evidence="9">Parrot Tar II</strain>
    </source>
</reference>
<feature type="region of interest" description="Disordered" evidence="7">
    <location>
        <begin position="898"/>
        <end position="924"/>
    </location>
</feature>
<evidence type="ECO:0000259" key="8">
    <source>
        <dbReference type="PROSITE" id="PS50011"/>
    </source>
</evidence>
<dbReference type="GO" id="GO:0004672">
    <property type="term" value="F:protein kinase activity"/>
    <property type="evidence" value="ECO:0007669"/>
    <property type="project" value="InterPro"/>
</dbReference>
<evidence type="ECO:0000313" key="9">
    <source>
        <dbReference type="EMBL" id="GET92189.1"/>
    </source>
</evidence>
<feature type="compositionally biased region" description="Low complexity" evidence="7">
    <location>
        <begin position="976"/>
        <end position="985"/>
    </location>
</feature>
<dbReference type="EMBL" id="BLBS01000054">
    <property type="protein sequence ID" value="GET92189.1"/>
    <property type="molecule type" value="Genomic_DNA"/>
</dbReference>
<proteinExistence type="inferred from homology"/>
<dbReference type="PROSITE" id="PS00108">
    <property type="entry name" value="PROTEIN_KINASE_ST"/>
    <property type="match status" value="1"/>
</dbReference>